<accession>A0A1H6CFS7</accession>
<gene>
    <name evidence="3" type="ORF">SAMN05421877_11536</name>
</gene>
<dbReference type="Gene3D" id="3.40.50.12370">
    <property type="match status" value="1"/>
</dbReference>
<evidence type="ECO:0000256" key="1">
    <source>
        <dbReference type="ARBA" id="ARBA00008791"/>
    </source>
</evidence>
<dbReference type="EMBL" id="FNUT01000015">
    <property type="protein sequence ID" value="SEG71637.1"/>
    <property type="molecule type" value="Genomic_DNA"/>
</dbReference>
<dbReference type="InterPro" id="IPR006016">
    <property type="entry name" value="UspA"/>
</dbReference>
<protein>
    <submittedName>
        <fullName evidence="3">Nucleotide-binding universal stress protein, UspA family</fullName>
    </submittedName>
</protein>
<comment type="similarity">
    <text evidence="1">Belongs to the universal stress protein A family.</text>
</comment>
<evidence type="ECO:0000313" key="4">
    <source>
        <dbReference type="Proteomes" id="UP000236731"/>
    </source>
</evidence>
<proteinExistence type="inferred from homology"/>
<dbReference type="OrthoDB" id="9788959at2"/>
<sequence>MTIIVPTDFSANARYAAAYACQLAQSQGQQIHLLHCYTSSSIGASEADNDKNPTLLADEKIQELQTQLIQQYPDLHITIECSRSLIIDKLTELSRSGDYQLIVMGASGDSQSKPLYWGSTTVAVSAKSEIPVIVIPNQETPFSNAKAALLTNFKPEELDTLKEFQQLVGTPAQLNLIHVYKENQNGHNVMETLDTWAYNIREMGTILDIQPIVEPIQKEDEALDTVPEVVSKIITDANPDIILITPSRKSFFERLFVGSVSKAIALELTRPAFFDKI</sequence>
<dbReference type="SUPFAM" id="SSF52402">
    <property type="entry name" value="Adenine nucleotide alpha hydrolases-like"/>
    <property type="match status" value="1"/>
</dbReference>
<reference evidence="4" key="1">
    <citation type="submission" date="2016-10" db="EMBL/GenBank/DDBJ databases">
        <authorList>
            <person name="Varghese N."/>
            <person name="Submissions S."/>
        </authorList>
    </citation>
    <scope>NUCLEOTIDE SEQUENCE [LARGE SCALE GENOMIC DNA]</scope>
    <source>
        <strain evidence="4">DSM 22361</strain>
    </source>
</reference>
<dbReference type="Proteomes" id="UP000236731">
    <property type="component" value="Unassembled WGS sequence"/>
</dbReference>
<dbReference type="PANTHER" id="PTHR46268">
    <property type="entry name" value="STRESS RESPONSE PROTEIN NHAX"/>
    <property type="match status" value="1"/>
</dbReference>
<dbReference type="Pfam" id="PF00582">
    <property type="entry name" value="Usp"/>
    <property type="match status" value="1"/>
</dbReference>
<keyword evidence="4" id="KW-1185">Reference proteome</keyword>
<organism evidence="3 4">
    <name type="scientific">Sphingobacterium lactis</name>
    <dbReference type="NCBI Taxonomy" id="797291"/>
    <lineage>
        <taxon>Bacteria</taxon>
        <taxon>Pseudomonadati</taxon>
        <taxon>Bacteroidota</taxon>
        <taxon>Sphingobacteriia</taxon>
        <taxon>Sphingobacteriales</taxon>
        <taxon>Sphingobacteriaceae</taxon>
        <taxon>Sphingobacterium</taxon>
    </lineage>
</organism>
<evidence type="ECO:0000313" key="3">
    <source>
        <dbReference type="EMBL" id="SEG71637.1"/>
    </source>
</evidence>
<evidence type="ECO:0000259" key="2">
    <source>
        <dbReference type="Pfam" id="PF00582"/>
    </source>
</evidence>
<dbReference type="PANTHER" id="PTHR46268:SF6">
    <property type="entry name" value="UNIVERSAL STRESS PROTEIN UP12"/>
    <property type="match status" value="1"/>
</dbReference>
<name>A0A1H6CFS7_9SPHI</name>
<feature type="domain" description="UspA" evidence="2">
    <location>
        <begin position="2"/>
        <end position="136"/>
    </location>
</feature>
<dbReference type="AlphaFoldDB" id="A0A1H6CFS7"/>
<dbReference type="CDD" id="cd00293">
    <property type="entry name" value="USP-like"/>
    <property type="match status" value="1"/>
</dbReference>
<dbReference type="RefSeq" id="WP_160003813.1">
    <property type="nucleotide sequence ID" value="NZ_CP049246.1"/>
</dbReference>